<evidence type="ECO:0000313" key="7">
    <source>
        <dbReference type="Proteomes" id="UP001209317"/>
    </source>
</evidence>
<name>A0AAE3ILK3_9BACT</name>
<dbReference type="EC" id="2.1.1.100" evidence="6"/>
<dbReference type="InterPro" id="IPR007269">
    <property type="entry name" value="ICMT_MeTrfase"/>
</dbReference>
<dbReference type="Pfam" id="PF04140">
    <property type="entry name" value="ICMT"/>
    <property type="match status" value="1"/>
</dbReference>
<feature type="transmembrane region" description="Helical" evidence="5">
    <location>
        <begin position="6"/>
        <end position="24"/>
    </location>
</feature>
<feature type="transmembrane region" description="Helical" evidence="5">
    <location>
        <begin position="79"/>
        <end position="97"/>
    </location>
</feature>
<keyword evidence="4 5" id="KW-0472">Membrane</keyword>
<dbReference type="Proteomes" id="UP001209317">
    <property type="component" value="Unassembled WGS sequence"/>
</dbReference>
<evidence type="ECO:0000256" key="1">
    <source>
        <dbReference type="ARBA" id="ARBA00004141"/>
    </source>
</evidence>
<keyword evidence="6" id="KW-0808">Transferase</keyword>
<dbReference type="GO" id="GO:0016020">
    <property type="term" value="C:membrane"/>
    <property type="evidence" value="ECO:0007669"/>
    <property type="project" value="UniProtKB-SubCell"/>
</dbReference>
<accession>A0AAE3ILK3</accession>
<dbReference type="PANTHER" id="PTHR43847">
    <property type="entry name" value="BLL3993 PROTEIN"/>
    <property type="match status" value="1"/>
</dbReference>
<dbReference type="NCBIfam" id="NF040696">
    <property type="entry name" value="isopcys_mtase"/>
    <property type="match status" value="1"/>
</dbReference>
<keyword evidence="2 5" id="KW-0812">Transmembrane</keyword>
<evidence type="ECO:0000313" key="6">
    <source>
        <dbReference type="EMBL" id="MCU7693140.1"/>
    </source>
</evidence>
<dbReference type="Gene3D" id="1.20.120.1630">
    <property type="match status" value="1"/>
</dbReference>
<proteinExistence type="predicted"/>
<organism evidence="6 7">
    <name type="scientific">Haoranjiania flava</name>
    <dbReference type="NCBI Taxonomy" id="1856322"/>
    <lineage>
        <taxon>Bacteria</taxon>
        <taxon>Pseudomonadati</taxon>
        <taxon>Bacteroidota</taxon>
        <taxon>Chitinophagia</taxon>
        <taxon>Chitinophagales</taxon>
        <taxon>Chitinophagaceae</taxon>
        <taxon>Haoranjiania</taxon>
    </lineage>
</organism>
<comment type="subcellular location">
    <subcellularLocation>
        <location evidence="1">Membrane</location>
        <topology evidence="1">Multi-pass membrane protein</topology>
    </subcellularLocation>
</comment>
<keyword evidence="6" id="KW-0489">Methyltransferase</keyword>
<dbReference type="GO" id="GO:0032259">
    <property type="term" value="P:methylation"/>
    <property type="evidence" value="ECO:0007669"/>
    <property type="project" value="UniProtKB-KW"/>
</dbReference>
<dbReference type="PANTHER" id="PTHR43847:SF1">
    <property type="entry name" value="BLL3993 PROTEIN"/>
    <property type="match status" value="1"/>
</dbReference>
<evidence type="ECO:0000256" key="3">
    <source>
        <dbReference type="ARBA" id="ARBA00022989"/>
    </source>
</evidence>
<dbReference type="AlphaFoldDB" id="A0AAE3ILK3"/>
<gene>
    <name evidence="6" type="ORF">OD355_01270</name>
</gene>
<dbReference type="InterPro" id="IPR054851">
    <property type="entry name" value="Isoprenylcys_mtase"/>
</dbReference>
<keyword evidence="3 5" id="KW-1133">Transmembrane helix</keyword>
<evidence type="ECO:0000256" key="4">
    <source>
        <dbReference type="ARBA" id="ARBA00023136"/>
    </source>
</evidence>
<comment type="caution">
    <text evidence="6">The sequence shown here is derived from an EMBL/GenBank/DDBJ whole genome shotgun (WGS) entry which is preliminary data.</text>
</comment>
<reference evidence="6" key="1">
    <citation type="submission" date="2022-10" db="EMBL/GenBank/DDBJ databases">
        <authorList>
            <person name="Kim H.S."/>
            <person name="Kim J.-S."/>
            <person name="Suh M.K."/>
            <person name="Eom M.K."/>
            <person name="Lee J.-S."/>
        </authorList>
    </citation>
    <scope>NUCLEOTIDE SEQUENCE</scope>
    <source>
        <strain evidence="6">LIP-5</strain>
    </source>
</reference>
<evidence type="ECO:0000256" key="2">
    <source>
        <dbReference type="ARBA" id="ARBA00022692"/>
    </source>
</evidence>
<keyword evidence="7" id="KW-1185">Reference proteome</keyword>
<protein>
    <submittedName>
        <fullName evidence="6">Protein-S-isoprenylcysteine O-methyltransferase</fullName>
        <ecNumber evidence="6">2.1.1.100</ecNumber>
    </submittedName>
</protein>
<dbReference type="RefSeq" id="WP_263036628.1">
    <property type="nucleotide sequence ID" value="NZ_JAOTPL010000001.1"/>
</dbReference>
<dbReference type="GO" id="GO:0004671">
    <property type="term" value="F:protein C-terminal S-isoprenylcysteine carboxyl O-methyltransferase activity"/>
    <property type="evidence" value="ECO:0007669"/>
    <property type="project" value="UniProtKB-EC"/>
</dbReference>
<feature type="transmembrane region" description="Helical" evidence="5">
    <location>
        <begin position="45"/>
        <end position="64"/>
    </location>
</feature>
<sequence>MNELIYKILLVILVLSMNVIRRYYQKRYKATHALTTRQKHQSREKLMQWLMFFSLAVPGIMWLFTDWLSFAQFDLPDSVRILGFVIGICSMLLFGYVHKILGDNWSPVLEIRPEHELVISGPYKWVRHPMYSAMLLWLVSFTLISANWLYACSISAGLAILFVVRIPDEEKLMLEEFGEQYKTYVKQAKRLIPFIY</sequence>
<dbReference type="InterPro" id="IPR052527">
    <property type="entry name" value="Metal_cation-efflux_comp"/>
</dbReference>
<dbReference type="EMBL" id="JAOTPL010000001">
    <property type="protein sequence ID" value="MCU7693140.1"/>
    <property type="molecule type" value="Genomic_DNA"/>
</dbReference>
<evidence type="ECO:0000256" key="5">
    <source>
        <dbReference type="SAM" id="Phobius"/>
    </source>
</evidence>
<feature type="transmembrane region" description="Helical" evidence="5">
    <location>
        <begin position="134"/>
        <end position="164"/>
    </location>
</feature>